<keyword evidence="4 8" id="KW-0812">Transmembrane</keyword>
<evidence type="ECO:0000256" key="3">
    <source>
        <dbReference type="ARBA" id="ARBA00022448"/>
    </source>
</evidence>
<keyword evidence="3" id="KW-0813">Transport</keyword>
<evidence type="ECO:0000256" key="1">
    <source>
        <dbReference type="ARBA" id="ARBA00004141"/>
    </source>
</evidence>
<evidence type="ECO:0000256" key="8">
    <source>
        <dbReference type="SAM" id="Phobius"/>
    </source>
</evidence>
<organism evidence="9 10">
    <name type="scientific">Prauserella flavalba</name>
    <dbReference type="NCBI Taxonomy" id="1477506"/>
    <lineage>
        <taxon>Bacteria</taxon>
        <taxon>Bacillati</taxon>
        <taxon>Actinomycetota</taxon>
        <taxon>Actinomycetes</taxon>
        <taxon>Pseudonocardiales</taxon>
        <taxon>Pseudonocardiaceae</taxon>
        <taxon>Prauserella</taxon>
    </lineage>
</organism>
<evidence type="ECO:0000256" key="6">
    <source>
        <dbReference type="ARBA" id="ARBA00023136"/>
    </source>
</evidence>
<feature type="transmembrane region" description="Helical" evidence="8">
    <location>
        <begin position="223"/>
        <end position="247"/>
    </location>
</feature>
<dbReference type="OrthoDB" id="3651542at2"/>
<name>A0A318LWB1_9PSEU</name>
<protein>
    <submittedName>
        <fullName evidence="9">Sodium:solute symporter</fullName>
    </submittedName>
</protein>
<comment type="similarity">
    <text evidence="2 7">Belongs to the sodium:solute symporter (SSF) (TC 2.A.21) family.</text>
</comment>
<dbReference type="PANTHER" id="PTHR48086">
    <property type="entry name" value="SODIUM/PROLINE SYMPORTER-RELATED"/>
    <property type="match status" value="1"/>
</dbReference>
<evidence type="ECO:0000256" key="7">
    <source>
        <dbReference type="RuleBase" id="RU362091"/>
    </source>
</evidence>
<feature type="transmembrane region" description="Helical" evidence="8">
    <location>
        <begin position="352"/>
        <end position="371"/>
    </location>
</feature>
<dbReference type="RefSeq" id="WP_110336962.1">
    <property type="nucleotide sequence ID" value="NZ_JBHVKT010000003.1"/>
</dbReference>
<evidence type="ECO:0000256" key="4">
    <source>
        <dbReference type="ARBA" id="ARBA00022692"/>
    </source>
</evidence>
<comment type="subcellular location">
    <subcellularLocation>
        <location evidence="1">Membrane</location>
        <topology evidence="1">Multi-pass membrane protein</topology>
    </subcellularLocation>
</comment>
<proteinExistence type="inferred from homology"/>
<feature type="transmembrane region" description="Helical" evidence="8">
    <location>
        <begin position="123"/>
        <end position="148"/>
    </location>
</feature>
<dbReference type="Proteomes" id="UP000247892">
    <property type="component" value="Unassembled WGS sequence"/>
</dbReference>
<dbReference type="GO" id="GO:0005886">
    <property type="term" value="C:plasma membrane"/>
    <property type="evidence" value="ECO:0007669"/>
    <property type="project" value="TreeGrafter"/>
</dbReference>
<reference evidence="9 10" key="1">
    <citation type="submission" date="2016-07" db="EMBL/GenBank/DDBJ databases">
        <title>Draft genome sequence of Prauserella sp. YIM 121212, isolated from alkaline soil.</title>
        <authorList>
            <person name="Ruckert C."/>
            <person name="Albersmeier A."/>
            <person name="Jiang C.-L."/>
            <person name="Jiang Y."/>
            <person name="Kalinowski J."/>
            <person name="Schneider O."/>
            <person name="Winkler A."/>
            <person name="Zotchev S.B."/>
        </authorList>
    </citation>
    <scope>NUCLEOTIDE SEQUENCE [LARGE SCALE GENOMIC DNA]</scope>
    <source>
        <strain evidence="9 10">YIM 121212</strain>
    </source>
</reference>
<comment type="caution">
    <text evidence="9">The sequence shown here is derived from an EMBL/GenBank/DDBJ whole genome shotgun (WGS) entry which is preliminary data.</text>
</comment>
<dbReference type="PROSITE" id="PS50283">
    <property type="entry name" value="NA_SOLUT_SYMP_3"/>
    <property type="match status" value="1"/>
</dbReference>
<dbReference type="Gene3D" id="1.20.1730.10">
    <property type="entry name" value="Sodium/glucose cotransporter"/>
    <property type="match status" value="1"/>
</dbReference>
<keyword evidence="10" id="KW-1185">Reference proteome</keyword>
<dbReference type="Pfam" id="PF00474">
    <property type="entry name" value="SSF"/>
    <property type="match status" value="1"/>
</dbReference>
<feature type="transmembrane region" description="Helical" evidence="8">
    <location>
        <begin position="184"/>
        <end position="203"/>
    </location>
</feature>
<sequence length="470" mass="48503">MQSAWLVLLIVGGYIAILAAISFLAGRSSRTSGSFASGGKVFPAVLIGFLLASEFIGTTASIGTAQAAYESGISAAWNVVSLGVGFVLFSLLLARKYRDLGENTISGALARTYGQPVRIATSLVMVCALLIVAVSVYASGGAILSSLLGIDRSLAIVLVGILATAYVSVGGMRSVVYTNFLHALVKLVGIVVLAVVGVTRVGGMDQLTASLPPDMFSLDGVGVSQILAWMIAGVGATFATQYVVQAITTVGDSTKAQRAGFYSAVVLIPYGILAALVGVCAAALFPGIASIQAMPALVVELDPLLAGVVVAGLAGAMFGTIAALTIGASTLLFKDFYQPYFNKTSDERRNLVFIRVAAGVAGLLPIVLALYASDVLAVTFLAKALRATLAVLVLLMFYAPRYGTRGGALWTIVIALVATIGWFLAGSPFGVDEAYVAVAVPIVVMTLSQLFRRRGADAPAETTSTEPVAR</sequence>
<gene>
    <name evidence="9" type="ORF">BA062_15565</name>
</gene>
<dbReference type="GO" id="GO:0022857">
    <property type="term" value="F:transmembrane transporter activity"/>
    <property type="evidence" value="ECO:0007669"/>
    <property type="project" value="InterPro"/>
</dbReference>
<feature type="transmembrane region" description="Helical" evidence="8">
    <location>
        <begin position="154"/>
        <end position="172"/>
    </location>
</feature>
<dbReference type="EMBL" id="MASU01000005">
    <property type="protein sequence ID" value="PXY36767.1"/>
    <property type="molecule type" value="Genomic_DNA"/>
</dbReference>
<dbReference type="CDD" id="cd10322">
    <property type="entry name" value="SLC5sbd"/>
    <property type="match status" value="1"/>
</dbReference>
<dbReference type="InterPro" id="IPR001734">
    <property type="entry name" value="Na/solute_symporter"/>
</dbReference>
<feature type="transmembrane region" description="Helical" evidence="8">
    <location>
        <begin position="434"/>
        <end position="451"/>
    </location>
</feature>
<feature type="transmembrane region" description="Helical" evidence="8">
    <location>
        <begin position="6"/>
        <end position="25"/>
    </location>
</feature>
<evidence type="ECO:0000256" key="5">
    <source>
        <dbReference type="ARBA" id="ARBA00022989"/>
    </source>
</evidence>
<feature type="transmembrane region" description="Helical" evidence="8">
    <location>
        <begin position="377"/>
        <end position="397"/>
    </location>
</feature>
<dbReference type="InterPro" id="IPR038377">
    <property type="entry name" value="Na/Glc_symporter_sf"/>
</dbReference>
<evidence type="ECO:0000313" key="9">
    <source>
        <dbReference type="EMBL" id="PXY36767.1"/>
    </source>
</evidence>
<dbReference type="InterPro" id="IPR050277">
    <property type="entry name" value="Sodium:Solute_Symporter"/>
</dbReference>
<evidence type="ECO:0000313" key="10">
    <source>
        <dbReference type="Proteomes" id="UP000247892"/>
    </source>
</evidence>
<evidence type="ECO:0000256" key="2">
    <source>
        <dbReference type="ARBA" id="ARBA00006434"/>
    </source>
</evidence>
<feature type="transmembrane region" description="Helical" evidence="8">
    <location>
        <begin position="409"/>
        <end position="428"/>
    </location>
</feature>
<dbReference type="AlphaFoldDB" id="A0A318LWB1"/>
<feature type="transmembrane region" description="Helical" evidence="8">
    <location>
        <begin position="45"/>
        <end position="69"/>
    </location>
</feature>
<dbReference type="PANTHER" id="PTHR48086:SF7">
    <property type="entry name" value="SODIUM-SOLUTE SYMPORTER-RELATED"/>
    <property type="match status" value="1"/>
</dbReference>
<feature type="transmembrane region" description="Helical" evidence="8">
    <location>
        <begin position="75"/>
        <end position="94"/>
    </location>
</feature>
<accession>A0A318LWB1</accession>
<feature type="transmembrane region" description="Helical" evidence="8">
    <location>
        <begin position="259"/>
        <end position="285"/>
    </location>
</feature>
<keyword evidence="6 8" id="KW-0472">Membrane</keyword>
<feature type="transmembrane region" description="Helical" evidence="8">
    <location>
        <begin position="305"/>
        <end position="332"/>
    </location>
</feature>
<keyword evidence="5 8" id="KW-1133">Transmembrane helix</keyword>